<evidence type="ECO:0000313" key="7">
    <source>
        <dbReference type="Proteomes" id="UP001461498"/>
    </source>
</evidence>
<dbReference type="GO" id="GO:0004386">
    <property type="term" value="F:helicase activity"/>
    <property type="evidence" value="ECO:0007669"/>
    <property type="project" value="InterPro"/>
</dbReference>
<protein>
    <recommendedName>
        <fullName evidence="5">C2H2-type domain-containing protein</fullName>
    </recommendedName>
</protein>
<dbReference type="Gene3D" id="3.40.50.300">
    <property type="entry name" value="P-loop containing nucleotide triphosphate hydrolases"/>
    <property type="match status" value="3"/>
</dbReference>
<dbReference type="SUPFAM" id="SSF52540">
    <property type="entry name" value="P-loop containing nucleoside triphosphate hydrolases"/>
    <property type="match status" value="1"/>
</dbReference>
<dbReference type="InterPro" id="IPR057373">
    <property type="entry name" value="ZNFX1"/>
</dbReference>
<feature type="domain" description="C2H2-type" evidence="5">
    <location>
        <begin position="1199"/>
        <end position="1222"/>
    </location>
</feature>
<dbReference type="InterPro" id="IPR041677">
    <property type="entry name" value="DNA2/NAM7_AAA_11"/>
</dbReference>
<dbReference type="InterPro" id="IPR045055">
    <property type="entry name" value="DNA2/NAM7-like"/>
</dbReference>
<evidence type="ECO:0000256" key="1">
    <source>
        <dbReference type="ARBA" id="ARBA00022723"/>
    </source>
</evidence>
<organism evidence="6 7">
    <name type="scientific">Rhynocoris fuscipes</name>
    <dbReference type="NCBI Taxonomy" id="488301"/>
    <lineage>
        <taxon>Eukaryota</taxon>
        <taxon>Metazoa</taxon>
        <taxon>Ecdysozoa</taxon>
        <taxon>Arthropoda</taxon>
        <taxon>Hexapoda</taxon>
        <taxon>Insecta</taxon>
        <taxon>Pterygota</taxon>
        <taxon>Neoptera</taxon>
        <taxon>Paraneoptera</taxon>
        <taxon>Hemiptera</taxon>
        <taxon>Heteroptera</taxon>
        <taxon>Panheteroptera</taxon>
        <taxon>Cimicomorpha</taxon>
        <taxon>Reduviidae</taxon>
        <taxon>Harpactorinae</taxon>
        <taxon>Harpactorini</taxon>
        <taxon>Rhynocoris</taxon>
    </lineage>
</organism>
<dbReference type="PANTHER" id="PTHR10887:SF341">
    <property type="entry name" value="NFX1-TYPE ZINC FINGER-CONTAINING PROTEIN 1"/>
    <property type="match status" value="1"/>
</dbReference>
<evidence type="ECO:0000256" key="2">
    <source>
        <dbReference type="ARBA" id="ARBA00022737"/>
    </source>
</evidence>
<evidence type="ECO:0000313" key="6">
    <source>
        <dbReference type="EMBL" id="KAK9506288.1"/>
    </source>
</evidence>
<accession>A0AAW1D8A1</accession>
<dbReference type="InterPro" id="IPR047187">
    <property type="entry name" value="SF1_C_Upf1"/>
</dbReference>
<sequence>MEDNKTEEKETKNKHTIVPINRGKCMLVISYVKNWLNDVSANDSLNKEDSIEVDNDYSFNNDRSSKMDRSSHFSDSFLENLDSLVDPLFIINKLEIDKEIFINLLKSRPTLYQIHSIFSVLNRLFSSGYKKHLLEILSRTLEADFLEHLDNMFQKMDANIYLEYEELLETFIDNITKYFEVVVDLIPTLVQENLIKLIITFQEFLKRLLATCNDSNLEFLKEIYERITVINETLSDRPKDDILIVYPVEFMRTGHISKNIVHGPYKNVKHYVDTQFRLLKEDFEESLRSGVKLYKDQIECNSEKIRNTDVDVYKDVSIKVNESARNNGYILTFHDTSQIKTINWVQSKKFMIGSLLLLSNDNFRSYYFATVRDRYFLVKGRNCIRISFIGNPPSSLKNQSFVLLESTNFFEPYFQVLSALLNMSEINFPMYKYIINADTKAKLPAYVSPNSVYEICGTQIKICDINDWPSANKLNLNDSQMHALRIALTSEFTLIQGPPGTGKTYLCLQIIETLLNNVGPSRGSQQSPILVVCYKNHALDQILESLLQRKVKVLRLGGQSKNVELKEKYNVNSICKNTRAQGIKYILRKLKLLDSSMINRQQKIVRYYKKMAPLEDSRGIIGIHAIESVINPSVYESIVNTRKGLVKWLFNDIANDIDIDIIIELCFIHKQKIDKGDLVVVDCPPIPENGLNFDILNECDHFKESCPESSTYSLSLYDLEITMKVLREYIYVLCSDQLEMNNLNDIVSQVQLFKDCLTFYQHLKKRLASDTISTNSVDMNTLGDIHELTSEQRWQLFNYWKDKYHRYCEQQINQLQEEHDRFKAMFEEINDIKKVKKIQKYGAQVVGATTTAAARCHRLLTELKPKIVILEEAAEVLEAHAVVSLSKHCQHVILIGDHKQLRPSPYSYRLAENFHLNVSLFERMIRNNLYAPVLTLQHRMRPEISALITPSIYKKLDNHFTVLNYPNIMGIKKNLFFINHNIPEDSVTNSLSRMNKFEGDLLIQLCIYLLHNGYQPEEITILSTYVAQNEYILAESQRLELPAGLRITVVDNFQGEENRVILLSLVRCNENASIGFLSVENRVCVALSRAKEGLFITGSMSSLVSKSKLWREINRGLMRNSSIGKSLPLVCKAHQNISNISSAEDISKVIANGCGSICNIRINCGHICSQKCHALDFNHELEFRCKEDCYRRCQNGHPCKAYCGDTCPPCTELIDHTLECGHIVQIPCHQLNEQSSDEETDTLDECTKALRLLTLSNTEEDDNTQIVYKAPQCQQPCNFLLSCGHNCVRKCHKDDREHANYICNEKCTLINKNCSFGHKCERKCSEECGDCIKRIKKKLSCGHTVQKECYICPEVIKCTEKCTKILDCGHRCKLMCASPCGKCETSVTKVIDKCKHKINVKCSEYASQSLCTKICGLVLKCGHRCKGKCSVPCENYVCKVPLSIISRVCGHDMKIPCHLMKKSGEMNWKDVFSSNCTKPCRSVLGCGHICQGTCGQCVNGRLHTKCIKKCFFKMLCGHNCSSRCSDAVHLCNKPCQRICDHCKCQDVCGVSCQKKCQQRCRRKCDHFRCEKKCWEECNEKCTRDCPLKLPCGHPCRGICGQKCPNVCLECGSLPSGDNSSSRYIVLDCGHSVNINVITSKITSKNSVKEVGVLKCPKCRSPVFKTNYFKEEVNATLLHFSSIKKFLSKNINNEELRTKFSDIIKTLQHEVNSISDYPEIIEMMQLIKKSTIPFIVGANKNDDCNKIRSTFFVINYVTILVKYYKRINFNYLPKFEQNLIKIRFDLILAKLNERLIIDLSNEQTLQFRIELIKLISIIEMYNNIIEKCETLNRSFTDVKLLQKYTDDVNDTIFTESKLINNTNCDLNEMNAIVSGNIEVNFCLPTGFNRTMHVRDWSICDKDHIFRSSFTNCPQCKIDK</sequence>
<keyword evidence="1" id="KW-0479">Metal-binding</keyword>
<dbReference type="PROSITE" id="PS00028">
    <property type="entry name" value="ZINC_FINGER_C2H2_1"/>
    <property type="match status" value="1"/>
</dbReference>
<dbReference type="Pfam" id="PF13087">
    <property type="entry name" value="AAA_12"/>
    <property type="match status" value="1"/>
</dbReference>
<keyword evidence="2" id="KW-0677">Repeat</keyword>
<dbReference type="InterPro" id="IPR013087">
    <property type="entry name" value="Znf_C2H2_type"/>
</dbReference>
<dbReference type="InterPro" id="IPR000967">
    <property type="entry name" value="Znf_NFX1"/>
</dbReference>
<dbReference type="GO" id="GO:0008270">
    <property type="term" value="F:zinc ion binding"/>
    <property type="evidence" value="ECO:0007669"/>
    <property type="project" value="UniProtKB-KW"/>
</dbReference>
<dbReference type="InterPro" id="IPR041679">
    <property type="entry name" value="DNA2/NAM7-like_C"/>
</dbReference>
<keyword evidence="7" id="KW-1185">Reference proteome</keyword>
<dbReference type="CDD" id="cd18808">
    <property type="entry name" value="SF1_C_Upf1"/>
    <property type="match status" value="1"/>
</dbReference>
<keyword evidence="4" id="KW-0862">Zinc</keyword>
<dbReference type="Proteomes" id="UP001461498">
    <property type="component" value="Unassembled WGS sequence"/>
</dbReference>
<dbReference type="GO" id="GO:0031380">
    <property type="term" value="C:nuclear RNA-directed RNA polymerase complex"/>
    <property type="evidence" value="ECO:0007669"/>
    <property type="project" value="TreeGrafter"/>
</dbReference>
<dbReference type="InterPro" id="IPR027417">
    <property type="entry name" value="P-loop_NTPase"/>
</dbReference>
<dbReference type="Pfam" id="PF25396">
    <property type="entry name" value="ZNFX1"/>
    <property type="match status" value="1"/>
</dbReference>
<dbReference type="EMBL" id="JAPXFL010000005">
    <property type="protein sequence ID" value="KAK9506287.1"/>
    <property type="molecule type" value="Genomic_DNA"/>
</dbReference>
<dbReference type="Pfam" id="PF13086">
    <property type="entry name" value="AAA_11"/>
    <property type="match status" value="2"/>
</dbReference>
<proteinExistence type="predicted"/>
<dbReference type="GO" id="GO:0031048">
    <property type="term" value="P:regulatory ncRNA-mediated heterochromatin formation"/>
    <property type="evidence" value="ECO:0007669"/>
    <property type="project" value="TreeGrafter"/>
</dbReference>
<dbReference type="EMBL" id="JAPXFL010000005">
    <property type="protein sequence ID" value="KAK9506288.1"/>
    <property type="molecule type" value="Genomic_DNA"/>
</dbReference>
<name>A0AAW1D8A1_9HEMI</name>
<gene>
    <name evidence="6" type="ORF">O3M35_008250</name>
</gene>
<evidence type="ECO:0000256" key="4">
    <source>
        <dbReference type="ARBA" id="ARBA00022833"/>
    </source>
</evidence>
<dbReference type="PANTHER" id="PTHR10887">
    <property type="entry name" value="DNA2/NAM7 HELICASE FAMILY"/>
    <property type="match status" value="1"/>
</dbReference>
<keyword evidence="3" id="KW-0863">Zinc-finger</keyword>
<dbReference type="SMART" id="SM00438">
    <property type="entry name" value="ZnF_NFX"/>
    <property type="match status" value="8"/>
</dbReference>
<comment type="caution">
    <text evidence="6">The sequence shown here is derived from an EMBL/GenBank/DDBJ whole genome shotgun (WGS) entry which is preliminary data.</text>
</comment>
<evidence type="ECO:0000256" key="3">
    <source>
        <dbReference type="ARBA" id="ARBA00022771"/>
    </source>
</evidence>
<reference evidence="6 7" key="1">
    <citation type="submission" date="2022-12" db="EMBL/GenBank/DDBJ databases">
        <title>Chromosome-level genome assembly of true bugs.</title>
        <authorList>
            <person name="Ma L."/>
            <person name="Li H."/>
        </authorList>
    </citation>
    <scope>NUCLEOTIDE SEQUENCE [LARGE SCALE GENOMIC DNA]</scope>
    <source>
        <strain evidence="6">Lab_2022b</strain>
    </source>
</reference>
<evidence type="ECO:0000259" key="5">
    <source>
        <dbReference type="PROSITE" id="PS00028"/>
    </source>
</evidence>